<dbReference type="EMBL" id="JACGCM010002617">
    <property type="protein sequence ID" value="KAF6138064.1"/>
    <property type="molecule type" value="Genomic_DNA"/>
</dbReference>
<feature type="domain" description="R13L1/DRL21-like LRR repeat region" evidence="2">
    <location>
        <begin position="28"/>
        <end position="151"/>
    </location>
</feature>
<dbReference type="AlphaFoldDB" id="A0A7J7L670"/>
<comment type="caution">
    <text evidence="3">The sequence shown here is derived from an EMBL/GenBank/DDBJ whole genome shotgun (WGS) entry which is preliminary data.</text>
</comment>
<dbReference type="Proteomes" id="UP000541444">
    <property type="component" value="Unassembled WGS sequence"/>
</dbReference>
<evidence type="ECO:0000259" key="2">
    <source>
        <dbReference type="Pfam" id="PF25019"/>
    </source>
</evidence>
<name>A0A7J7L670_9MAGN</name>
<accession>A0A7J7L670</accession>
<dbReference type="SUPFAM" id="SSF52058">
    <property type="entry name" value="L domain-like"/>
    <property type="match status" value="2"/>
</dbReference>
<gene>
    <name evidence="3" type="ORF">GIB67_042969</name>
</gene>
<evidence type="ECO:0000259" key="1">
    <source>
        <dbReference type="Pfam" id="PF23247"/>
    </source>
</evidence>
<reference evidence="3 4" key="1">
    <citation type="journal article" date="2020" name="IScience">
        <title>Genome Sequencing of the Endangered Kingdonia uniflora (Circaeasteraceae, Ranunculales) Reveals Potential Mechanisms of Evolutionary Specialization.</title>
        <authorList>
            <person name="Sun Y."/>
            <person name="Deng T."/>
            <person name="Zhang A."/>
            <person name="Moore M.J."/>
            <person name="Landis J.B."/>
            <person name="Lin N."/>
            <person name="Zhang H."/>
            <person name="Zhang X."/>
            <person name="Huang J."/>
            <person name="Zhang X."/>
            <person name="Sun H."/>
            <person name="Wang H."/>
        </authorList>
    </citation>
    <scope>NUCLEOTIDE SEQUENCE [LARGE SCALE GENOMIC DNA]</scope>
    <source>
        <strain evidence="3">TB1705</strain>
        <tissue evidence="3">Leaf</tissue>
    </source>
</reference>
<organism evidence="3 4">
    <name type="scientific">Kingdonia uniflora</name>
    <dbReference type="NCBI Taxonomy" id="39325"/>
    <lineage>
        <taxon>Eukaryota</taxon>
        <taxon>Viridiplantae</taxon>
        <taxon>Streptophyta</taxon>
        <taxon>Embryophyta</taxon>
        <taxon>Tracheophyta</taxon>
        <taxon>Spermatophyta</taxon>
        <taxon>Magnoliopsida</taxon>
        <taxon>Ranunculales</taxon>
        <taxon>Circaeasteraceae</taxon>
        <taxon>Kingdonia</taxon>
    </lineage>
</organism>
<dbReference type="PANTHER" id="PTHR47186:SF3">
    <property type="entry name" value="OS09G0267800 PROTEIN"/>
    <property type="match status" value="1"/>
</dbReference>
<protein>
    <submittedName>
        <fullName evidence="3">Uncharacterized protein</fullName>
    </submittedName>
</protein>
<keyword evidence="4" id="KW-1185">Reference proteome</keyword>
<evidence type="ECO:0000313" key="4">
    <source>
        <dbReference type="Proteomes" id="UP000541444"/>
    </source>
</evidence>
<sequence length="486" mass="55355">MPKGIGKLRSLQTLTMFVVGQKNSGYGIRELELRNLLGGKLEIHDLEYVENKNDAEGANLKLKPNLYRLELNWSKDCDKDGKDLLEGLQPHINVKILSVKYYRGVSFPKWMMRSSSLPNMVEISLRHCNKCEHLPALGQLPSLKVLKVLEMKAVKALGREFYTDGTLSGAERVTPAFPSLRIFILVNLPNLEKWLEPESVSFSCLENLSIENCPKLTSLPTEFPSLQEIRLLNINSLIVEKLAERTLTSLTYLLIGGCPELKYLPRRLLQNNKVLRKLQVRKFPKFQAFRSNNEDPEPVSTSSLESLEIVGCPLLSDFPDIRGLNSLRSLAISDCENWDSLTVELQCSCTLEELIIGGFSEKLRSFPFPDVRQLVFLQRLLIKGWSMQTVIPEQLEHFTKLKELTISDFPDLVSLPNSLGNLESLQILEIKSCKVLMSLPSKEIMSRLRALKKLRIIDCPRLKDRCSKNTGDEWYKVAHILDLLYD</sequence>
<dbReference type="PANTHER" id="PTHR47186">
    <property type="entry name" value="LEUCINE-RICH REPEAT-CONTAINING PROTEIN 57"/>
    <property type="match status" value="1"/>
</dbReference>
<dbReference type="InterPro" id="IPR057135">
    <property type="entry name" value="At4g27190-like_LRR"/>
</dbReference>
<dbReference type="InterPro" id="IPR056789">
    <property type="entry name" value="LRR_R13L1-DRL21"/>
</dbReference>
<feature type="domain" description="Disease resistance protein At4g27190-like leucine-rich repeats" evidence="1">
    <location>
        <begin position="339"/>
        <end position="459"/>
    </location>
</feature>
<dbReference type="Gene3D" id="3.80.10.10">
    <property type="entry name" value="Ribonuclease Inhibitor"/>
    <property type="match status" value="2"/>
</dbReference>
<dbReference type="InterPro" id="IPR032675">
    <property type="entry name" value="LRR_dom_sf"/>
</dbReference>
<dbReference type="Pfam" id="PF25019">
    <property type="entry name" value="LRR_R13L1-DRL21"/>
    <property type="match status" value="1"/>
</dbReference>
<dbReference type="OrthoDB" id="5279713at2759"/>
<dbReference type="Pfam" id="PF23247">
    <property type="entry name" value="LRR_RPS2"/>
    <property type="match status" value="1"/>
</dbReference>
<evidence type="ECO:0000313" key="3">
    <source>
        <dbReference type="EMBL" id="KAF6138064.1"/>
    </source>
</evidence>
<proteinExistence type="predicted"/>